<dbReference type="Proteomes" id="UP000187209">
    <property type="component" value="Unassembled WGS sequence"/>
</dbReference>
<sequence length="446" mass="52025">MAISFDGDGLLDIIYQYIWTKTPQDTGVRGFSIPDTIIYKYQQPRSWYFTSLDGSIKKRAKDKLKIQHIEKSFLKNVSRSGIVAWYLYIEAKTRIVEFLNTDDFKHFLHYRKKAEEGILQKFIDPKGEKNTLIQMIWTPQVCLFELRENLKDLYDVRYDIYERAVTFEGEEFHSTSRQICSKELKSYMQTIINKLVEHINRVSLGRMPINRMVLHFKQSKNDTLWLIRSCSIRRSNDMISEPIVINSDIHLPETVNTKKFSLTPQSAMALQKTVLCRNCSQPMEADKMCEISYRMILSVNRNSEMPDLIQRIHTQMNQAEYEKLKHNPLFLSKQTLVCDVCFLEYASECKNSGAMPRPQSNENFRMLPLDPSKTNKRRDLTNMSIGDRVSTAKSTKGFTCFKNSSLPRISTAIQVSSQKSLARVFGMNDITAFLEERYANRRLITR</sequence>
<dbReference type="OrthoDB" id="298589at2759"/>
<evidence type="ECO:0000313" key="1">
    <source>
        <dbReference type="EMBL" id="OMJ80350.1"/>
    </source>
</evidence>
<name>A0A1R2BUB3_9CILI</name>
<comment type="caution">
    <text evidence="1">The sequence shown here is derived from an EMBL/GenBank/DDBJ whole genome shotgun (WGS) entry which is preliminary data.</text>
</comment>
<accession>A0A1R2BUB3</accession>
<evidence type="ECO:0000313" key="2">
    <source>
        <dbReference type="EMBL" id="OMJ83161.1"/>
    </source>
</evidence>
<dbReference type="EMBL" id="MPUH01000427">
    <property type="protein sequence ID" value="OMJ80350.1"/>
    <property type="molecule type" value="Genomic_DNA"/>
</dbReference>
<gene>
    <name evidence="2" type="ORF">SteCoe_15939</name>
    <name evidence="1" type="ORF">SteCoe_19392</name>
</gene>
<dbReference type="EMBL" id="MPUH01000313">
    <property type="protein sequence ID" value="OMJ83161.1"/>
    <property type="molecule type" value="Genomic_DNA"/>
</dbReference>
<evidence type="ECO:0000313" key="3">
    <source>
        <dbReference type="Proteomes" id="UP000187209"/>
    </source>
</evidence>
<dbReference type="AlphaFoldDB" id="A0A1R2BUB3"/>
<protein>
    <submittedName>
        <fullName evidence="1">Uncharacterized protein</fullName>
    </submittedName>
</protein>
<reference evidence="1 3" key="1">
    <citation type="submission" date="2016-11" db="EMBL/GenBank/DDBJ databases">
        <title>The macronuclear genome of Stentor coeruleus: a giant cell with tiny introns.</title>
        <authorList>
            <person name="Slabodnick M."/>
            <person name="Ruby J.G."/>
            <person name="Reiff S.B."/>
            <person name="Swart E.C."/>
            <person name="Gosai S."/>
            <person name="Prabakaran S."/>
            <person name="Witkowska E."/>
            <person name="Larue G.E."/>
            <person name="Fisher S."/>
            <person name="Freeman R.M."/>
            <person name="Gunawardena J."/>
            <person name="Chu W."/>
            <person name="Stover N.A."/>
            <person name="Gregory B.D."/>
            <person name="Nowacki M."/>
            <person name="Derisi J."/>
            <person name="Roy S.W."/>
            <person name="Marshall W.F."/>
            <person name="Sood P."/>
        </authorList>
    </citation>
    <scope>NUCLEOTIDE SEQUENCE [LARGE SCALE GENOMIC DNA]</scope>
    <source>
        <strain evidence="1">WM001</strain>
    </source>
</reference>
<organism evidence="1 3">
    <name type="scientific">Stentor coeruleus</name>
    <dbReference type="NCBI Taxonomy" id="5963"/>
    <lineage>
        <taxon>Eukaryota</taxon>
        <taxon>Sar</taxon>
        <taxon>Alveolata</taxon>
        <taxon>Ciliophora</taxon>
        <taxon>Postciliodesmatophora</taxon>
        <taxon>Heterotrichea</taxon>
        <taxon>Heterotrichida</taxon>
        <taxon>Stentoridae</taxon>
        <taxon>Stentor</taxon>
    </lineage>
</organism>
<keyword evidence="3" id="KW-1185">Reference proteome</keyword>
<proteinExistence type="predicted"/>